<dbReference type="Pfam" id="PF13487">
    <property type="entry name" value="HD_5"/>
    <property type="match status" value="1"/>
</dbReference>
<sequence>MEVYKNVSDLRAGILLKEDVFVNTKYPLIRKDTELSPEHLEVLQAFSVKRVKVEERVSKKVMPKDEQIPHLDVDAVLDHIPVNMYILRKQYNETVREYKKEFIAWRAGKQPDITKIRELIIPLLEKFISNKRMLTMLNELSDPEDYIYHHSIAVGILSAAISNQMGNSKGENLQIGLAGTLADCGMAKINPEIIEKTAFLTKEEYNEVKKHTLFSVKMIQSSPLLRQEMKMAILQHHERLDGSGYPRGDKLDTISTYAQILAVADVFHAMTSERLYRSKHSPYKVIEMIKEEEFGKFDIKVVEALHKLIGNLSIGMRVKLTSGEIGEVMFLHRDTPLRPIVKILYSGSTLDLTNNRSIAIEKIIE</sequence>
<reference evidence="3" key="1">
    <citation type="journal article" date="2019" name="Int. J. Syst. Evol. Microbiol.">
        <title>The Global Catalogue of Microorganisms (GCM) 10K type strain sequencing project: providing services to taxonomists for standard genome sequencing and annotation.</title>
        <authorList>
            <consortium name="The Broad Institute Genomics Platform"/>
            <consortium name="The Broad Institute Genome Sequencing Center for Infectious Disease"/>
            <person name="Wu L."/>
            <person name="Ma J."/>
        </authorList>
    </citation>
    <scope>NUCLEOTIDE SEQUENCE [LARGE SCALE GENOMIC DNA]</scope>
    <source>
        <strain evidence="3">CCUG 53915</strain>
    </source>
</reference>
<comment type="caution">
    <text evidence="2">The sequence shown here is derived from an EMBL/GenBank/DDBJ whole genome shotgun (WGS) entry which is preliminary data.</text>
</comment>
<dbReference type="GO" id="GO:0016787">
    <property type="term" value="F:hydrolase activity"/>
    <property type="evidence" value="ECO:0007669"/>
    <property type="project" value="UniProtKB-KW"/>
</dbReference>
<dbReference type="CDD" id="cd00077">
    <property type="entry name" value="HDc"/>
    <property type="match status" value="1"/>
</dbReference>
<keyword evidence="2" id="KW-0378">Hydrolase</keyword>
<accession>A0ABW3TV25</accession>
<feature type="domain" description="HD-GYP" evidence="1">
    <location>
        <begin position="125"/>
        <end position="321"/>
    </location>
</feature>
<dbReference type="InterPro" id="IPR037522">
    <property type="entry name" value="HD_GYP_dom"/>
</dbReference>
<dbReference type="EMBL" id="JBHTLT010000019">
    <property type="protein sequence ID" value="MFD1204250.1"/>
    <property type="molecule type" value="Genomic_DNA"/>
</dbReference>
<dbReference type="SMART" id="SM00471">
    <property type="entry name" value="HDc"/>
    <property type="match status" value="1"/>
</dbReference>
<organism evidence="2 3">
    <name type="scientific">Sporosarcina contaminans</name>
    <dbReference type="NCBI Taxonomy" id="633403"/>
    <lineage>
        <taxon>Bacteria</taxon>
        <taxon>Bacillati</taxon>
        <taxon>Bacillota</taxon>
        <taxon>Bacilli</taxon>
        <taxon>Bacillales</taxon>
        <taxon>Caryophanaceae</taxon>
        <taxon>Sporosarcina</taxon>
    </lineage>
</organism>
<dbReference type="InterPro" id="IPR003607">
    <property type="entry name" value="HD/PDEase_dom"/>
</dbReference>
<protein>
    <submittedName>
        <fullName evidence="2">HD-GYP domain-containing protein</fullName>
        <ecNumber evidence="2">3.1.4.-</ecNumber>
    </submittedName>
</protein>
<dbReference type="Gene3D" id="1.10.3210.10">
    <property type="entry name" value="Hypothetical protein af1432"/>
    <property type="match status" value="1"/>
</dbReference>
<dbReference type="PROSITE" id="PS51832">
    <property type="entry name" value="HD_GYP"/>
    <property type="match status" value="1"/>
</dbReference>
<dbReference type="Proteomes" id="UP001597231">
    <property type="component" value="Unassembled WGS sequence"/>
</dbReference>
<dbReference type="RefSeq" id="WP_381479824.1">
    <property type="nucleotide sequence ID" value="NZ_JBHTLT010000019.1"/>
</dbReference>
<name>A0ABW3TV25_9BACL</name>
<evidence type="ECO:0000313" key="2">
    <source>
        <dbReference type="EMBL" id="MFD1204250.1"/>
    </source>
</evidence>
<dbReference type="PANTHER" id="PTHR43155">
    <property type="entry name" value="CYCLIC DI-GMP PHOSPHODIESTERASE PA4108-RELATED"/>
    <property type="match status" value="1"/>
</dbReference>
<gene>
    <name evidence="2" type="ORF">ACFQ38_03800</name>
</gene>
<evidence type="ECO:0000313" key="3">
    <source>
        <dbReference type="Proteomes" id="UP001597231"/>
    </source>
</evidence>
<dbReference type="PANTHER" id="PTHR43155:SF2">
    <property type="entry name" value="CYCLIC DI-GMP PHOSPHODIESTERASE PA4108"/>
    <property type="match status" value="1"/>
</dbReference>
<evidence type="ECO:0000259" key="1">
    <source>
        <dbReference type="PROSITE" id="PS51832"/>
    </source>
</evidence>
<dbReference type="EC" id="3.1.4.-" evidence="2"/>
<keyword evidence="3" id="KW-1185">Reference proteome</keyword>
<proteinExistence type="predicted"/>
<dbReference type="SUPFAM" id="SSF109604">
    <property type="entry name" value="HD-domain/PDEase-like"/>
    <property type="match status" value="1"/>
</dbReference>